<keyword evidence="6" id="KW-0443">Lipid metabolism</keyword>
<dbReference type="AlphaFoldDB" id="A0A0W0E2A4"/>
<dbReference type="GO" id="GO:0016020">
    <property type="term" value="C:membrane"/>
    <property type="evidence" value="ECO:0007669"/>
    <property type="project" value="UniProtKB-SubCell"/>
</dbReference>
<dbReference type="GO" id="GO:0016125">
    <property type="term" value="P:sterol metabolic process"/>
    <property type="evidence" value="ECO:0007669"/>
    <property type="project" value="EnsemblFungi"/>
</dbReference>
<evidence type="ECO:0000256" key="7">
    <source>
        <dbReference type="ARBA" id="ARBA00023136"/>
    </source>
</evidence>
<name>A0A0W0E2A4_CANGB</name>
<evidence type="ECO:0000256" key="4">
    <source>
        <dbReference type="ARBA" id="ARBA00022963"/>
    </source>
</evidence>
<keyword evidence="7" id="KW-0472">Membrane</keyword>
<evidence type="ECO:0000256" key="5">
    <source>
        <dbReference type="ARBA" id="ARBA00022989"/>
    </source>
</evidence>
<dbReference type="InterPro" id="IPR029058">
    <property type="entry name" value="AB_hydrolase_fold"/>
</dbReference>
<dbReference type="VEuPathDB" id="FungiDB:B1J91_D01980g"/>
<dbReference type="Gene3D" id="3.40.50.1820">
    <property type="entry name" value="alpha/beta hydrolase"/>
    <property type="match status" value="1"/>
</dbReference>
<dbReference type="EMBL" id="LLZZ01000131">
    <property type="protein sequence ID" value="KTB01263.1"/>
    <property type="molecule type" value="Genomic_DNA"/>
</dbReference>
<evidence type="ECO:0000256" key="6">
    <source>
        <dbReference type="ARBA" id="ARBA00023098"/>
    </source>
</evidence>
<keyword evidence="5" id="KW-1133">Transmembrane helix</keyword>
<evidence type="ECO:0000313" key="9">
    <source>
        <dbReference type="Proteomes" id="UP000054886"/>
    </source>
</evidence>
<accession>A0A0W0E2A4</accession>
<reference evidence="8 9" key="1">
    <citation type="submission" date="2015-10" db="EMBL/GenBank/DDBJ databases">
        <title>Draft genomes sequences of Candida glabrata isolates 1A, 1B, 2A, 2B, 3A and 3B.</title>
        <authorList>
            <person name="Haavelsrud O.E."/>
            <person name="Gaustad P."/>
        </authorList>
    </citation>
    <scope>NUCLEOTIDE SEQUENCE [LARGE SCALE GENOMIC DNA]</scope>
    <source>
        <strain evidence="8">910700640</strain>
    </source>
</reference>
<dbReference type="OMA" id="SDIWCCQ"/>
<comment type="caution">
    <text evidence="8">The sequence shown here is derived from an EMBL/GenBank/DDBJ whole genome shotgun (WGS) entry which is preliminary data.</text>
</comment>
<dbReference type="SUPFAM" id="SSF53474">
    <property type="entry name" value="alpha/beta-Hydrolases"/>
    <property type="match status" value="1"/>
</dbReference>
<dbReference type="VEuPathDB" id="FungiDB:GWK60_D02101"/>
<dbReference type="Pfam" id="PF00561">
    <property type="entry name" value="Abhydrolase_1"/>
    <property type="match status" value="1"/>
</dbReference>
<organism evidence="8 9">
    <name type="scientific">Candida glabrata</name>
    <name type="common">Yeast</name>
    <name type="synonym">Torulopsis glabrata</name>
    <dbReference type="NCBI Taxonomy" id="5478"/>
    <lineage>
        <taxon>Eukaryota</taxon>
        <taxon>Fungi</taxon>
        <taxon>Dikarya</taxon>
        <taxon>Ascomycota</taxon>
        <taxon>Saccharomycotina</taxon>
        <taxon>Saccharomycetes</taxon>
        <taxon>Saccharomycetales</taxon>
        <taxon>Saccharomycetaceae</taxon>
        <taxon>Nakaseomyces</taxon>
    </lineage>
</organism>
<dbReference type="InterPro" id="IPR000073">
    <property type="entry name" value="AB_hydrolase_1"/>
</dbReference>
<evidence type="ECO:0000256" key="3">
    <source>
        <dbReference type="ARBA" id="ARBA00022801"/>
    </source>
</evidence>
<dbReference type="VEuPathDB" id="FungiDB:CAGL0D01980g"/>
<dbReference type="VEuPathDB" id="FungiDB:GVI51_D01881"/>
<dbReference type="GO" id="GO:0016042">
    <property type="term" value="P:lipid catabolic process"/>
    <property type="evidence" value="ECO:0007669"/>
    <property type="project" value="UniProtKB-KW"/>
</dbReference>
<sequence>MIFNSFTITDYVIVLLVYLESMVAFFLKLVPQPIISLLEWFIDYSFSEDNTSFEERLRTAVTIHDMCRLFGIEVEDHLVRTEDDYILTLHRIPPREGTANGKTVYLHHGLLMCSDVWVCHVERHKNLPFVLHDLGFDVWMGNNRGNKYSTAHLYKQPKSKEFWDFSIDEFAFFDIPNSIQFVLDRCKIDQLICIGFSQGSAQMFAALSISEDLNKKVSHFIAIAPAMTPKGLHNRIVDTLAKSSPTLMYLFFGRNIILPSAVVWQKTIHPKLFNFFIDFGNRILFNWKALNITQKQKMAAYSKLYSTTSVKSIVHWFQILRAQKFQMFEEQDDMFNSLTRPYKIPRFPTKTNIKTPILLIYGGVDSLVDINVMRNNLPLTNVFDIKVDLHEHLDLIWGKDTDTLVIAKVLRFIEFFSGEKLLQSTTLSLGEPERLMPVKTPISQHTSRRNSNSSVGTENATPSTFNVRKTTTPSNYRYEQTESPTAQYGLEKLNSLYSNVGRGLEDIDEKEAFLDYNTGDKMDEIQKTNSINQRRLSEYLDSSTDLKQMDSNATTTVNTPN</sequence>
<keyword evidence="2" id="KW-0812">Transmembrane</keyword>
<evidence type="ECO:0000256" key="2">
    <source>
        <dbReference type="ARBA" id="ARBA00022692"/>
    </source>
</evidence>
<dbReference type="GO" id="GO:0005811">
    <property type="term" value="C:lipid droplet"/>
    <property type="evidence" value="ECO:0007669"/>
    <property type="project" value="EnsemblFungi"/>
</dbReference>
<dbReference type="GO" id="GO:0004771">
    <property type="term" value="F:sterol ester esterase activity"/>
    <property type="evidence" value="ECO:0007669"/>
    <property type="project" value="EnsemblFungi"/>
</dbReference>
<evidence type="ECO:0000256" key="1">
    <source>
        <dbReference type="ARBA" id="ARBA00004167"/>
    </source>
</evidence>
<protein>
    <submittedName>
        <fullName evidence="8">Sterol esterase TGL1</fullName>
    </submittedName>
</protein>
<comment type="subcellular location">
    <subcellularLocation>
        <location evidence="1">Membrane</location>
        <topology evidence="1">Single-pass membrane protein</topology>
    </subcellularLocation>
</comment>
<dbReference type="OrthoDB" id="9974421at2759"/>
<dbReference type="VEuPathDB" id="FungiDB:GW608_D02101"/>
<keyword evidence="3" id="KW-0378">Hydrolase</keyword>
<dbReference type="Proteomes" id="UP000054886">
    <property type="component" value="Unassembled WGS sequence"/>
</dbReference>
<dbReference type="PANTHER" id="PTHR11005">
    <property type="entry name" value="LYSOSOMAL ACID LIPASE-RELATED"/>
    <property type="match status" value="1"/>
</dbReference>
<dbReference type="FunFam" id="3.40.50.1820:FF:000095">
    <property type="entry name" value="Triglyceride lipase-cholesterol esterase"/>
    <property type="match status" value="1"/>
</dbReference>
<dbReference type="PhylomeDB" id="A0A0W0E2A4"/>
<keyword evidence="4" id="KW-0442">Lipid degradation</keyword>
<gene>
    <name evidence="8" type="ORF">AO440_000692</name>
</gene>
<evidence type="ECO:0000313" key="8">
    <source>
        <dbReference type="EMBL" id="KTB01263.1"/>
    </source>
</evidence>
<proteinExistence type="predicted"/>